<evidence type="ECO:0000259" key="3">
    <source>
        <dbReference type="PROSITE" id="PS50977"/>
    </source>
</evidence>
<dbReference type="EMBL" id="JBHRSS010000009">
    <property type="protein sequence ID" value="MFC3105871.1"/>
    <property type="molecule type" value="Genomic_DNA"/>
</dbReference>
<organism evidence="4 5">
    <name type="scientific">Salinisphaera aquimarina</name>
    <dbReference type="NCBI Taxonomy" id="2094031"/>
    <lineage>
        <taxon>Bacteria</taxon>
        <taxon>Pseudomonadati</taxon>
        <taxon>Pseudomonadota</taxon>
        <taxon>Gammaproteobacteria</taxon>
        <taxon>Salinisphaerales</taxon>
        <taxon>Salinisphaeraceae</taxon>
        <taxon>Salinisphaera</taxon>
    </lineage>
</organism>
<dbReference type="SUPFAM" id="SSF46689">
    <property type="entry name" value="Homeodomain-like"/>
    <property type="match status" value="1"/>
</dbReference>
<dbReference type="Pfam" id="PF00440">
    <property type="entry name" value="TetR_N"/>
    <property type="match status" value="1"/>
</dbReference>
<reference evidence="5" key="1">
    <citation type="journal article" date="2019" name="Int. J. Syst. Evol. Microbiol.">
        <title>The Global Catalogue of Microorganisms (GCM) 10K type strain sequencing project: providing services to taxonomists for standard genome sequencing and annotation.</title>
        <authorList>
            <consortium name="The Broad Institute Genomics Platform"/>
            <consortium name="The Broad Institute Genome Sequencing Center for Infectious Disease"/>
            <person name="Wu L."/>
            <person name="Ma J."/>
        </authorList>
    </citation>
    <scope>NUCLEOTIDE SEQUENCE [LARGE SCALE GENOMIC DNA]</scope>
    <source>
        <strain evidence="5">KCTC 52640</strain>
    </source>
</reference>
<sequence length="225" mass="24525">MASASPAAAYQRQISEEKRDAILDAALDCFLERGFAGTSLNRIANAADVSTATLYRHFPTKDELFAQIVERPFLGTTPDARTDWPAGKPHTVLPDIAAQYARRILTPYFHPLVRALISEALRAPEMGHALEQRGHGPFLAAVRHYFEREHQLGALHVADPGLAAEQFLGMISSVVFWPRMLNDARRPSKAKVQRTCDEAVATCLARYATGQGASSGSDARGGAAR</sequence>
<dbReference type="InterPro" id="IPR050109">
    <property type="entry name" value="HTH-type_TetR-like_transc_reg"/>
</dbReference>
<gene>
    <name evidence="4" type="ORF">ACFOSU_18535</name>
</gene>
<protein>
    <submittedName>
        <fullName evidence="4">TetR/AcrR family transcriptional regulator</fullName>
    </submittedName>
</protein>
<name>A0ABV7EWG4_9GAMM</name>
<dbReference type="PANTHER" id="PTHR30055">
    <property type="entry name" value="HTH-TYPE TRANSCRIPTIONAL REGULATOR RUTR"/>
    <property type="match status" value="1"/>
</dbReference>
<feature type="DNA-binding region" description="H-T-H motif" evidence="2">
    <location>
        <begin position="39"/>
        <end position="58"/>
    </location>
</feature>
<evidence type="ECO:0000256" key="2">
    <source>
        <dbReference type="PROSITE-ProRule" id="PRU00335"/>
    </source>
</evidence>
<dbReference type="PROSITE" id="PS01081">
    <property type="entry name" value="HTH_TETR_1"/>
    <property type="match status" value="1"/>
</dbReference>
<dbReference type="InterPro" id="IPR001647">
    <property type="entry name" value="HTH_TetR"/>
</dbReference>
<dbReference type="SUPFAM" id="SSF48498">
    <property type="entry name" value="Tetracyclin repressor-like, C-terminal domain"/>
    <property type="match status" value="1"/>
</dbReference>
<evidence type="ECO:0000256" key="1">
    <source>
        <dbReference type="ARBA" id="ARBA00023125"/>
    </source>
</evidence>
<feature type="domain" description="HTH tetR-type" evidence="3">
    <location>
        <begin position="16"/>
        <end position="76"/>
    </location>
</feature>
<dbReference type="Gene3D" id="1.10.10.60">
    <property type="entry name" value="Homeodomain-like"/>
    <property type="match status" value="1"/>
</dbReference>
<dbReference type="InterPro" id="IPR036271">
    <property type="entry name" value="Tet_transcr_reg_TetR-rel_C_sf"/>
</dbReference>
<dbReference type="PRINTS" id="PR00455">
    <property type="entry name" value="HTHTETR"/>
</dbReference>
<dbReference type="Pfam" id="PF14246">
    <property type="entry name" value="TetR_C_7"/>
    <property type="match status" value="1"/>
</dbReference>
<dbReference type="InterPro" id="IPR009057">
    <property type="entry name" value="Homeodomain-like_sf"/>
</dbReference>
<comment type="caution">
    <text evidence="4">The sequence shown here is derived from an EMBL/GenBank/DDBJ whole genome shotgun (WGS) entry which is preliminary data.</text>
</comment>
<dbReference type="RefSeq" id="WP_380691429.1">
    <property type="nucleotide sequence ID" value="NZ_JBHRSS010000009.1"/>
</dbReference>
<dbReference type="PROSITE" id="PS50977">
    <property type="entry name" value="HTH_TETR_2"/>
    <property type="match status" value="1"/>
</dbReference>
<evidence type="ECO:0000313" key="4">
    <source>
        <dbReference type="EMBL" id="MFC3105871.1"/>
    </source>
</evidence>
<dbReference type="Gene3D" id="1.10.357.10">
    <property type="entry name" value="Tetracycline Repressor, domain 2"/>
    <property type="match status" value="1"/>
</dbReference>
<keyword evidence="1 2" id="KW-0238">DNA-binding</keyword>
<accession>A0ABV7EWG4</accession>
<dbReference type="InterPro" id="IPR039536">
    <property type="entry name" value="TetR_C_Proteobacteria"/>
</dbReference>
<dbReference type="Proteomes" id="UP001595462">
    <property type="component" value="Unassembled WGS sequence"/>
</dbReference>
<evidence type="ECO:0000313" key="5">
    <source>
        <dbReference type="Proteomes" id="UP001595462"/>
    </source>
</evidence>
<proteinExistence type="predicted"/>
<dbReference type="PANTHER" id="PTHR30055:SF146">
    <property type="entry name" value="HTH-TYPE TRANSCRIPTIONAL DUAL REGULATOR CECR"/>
    <property type="match status" value="1"/>
</dbReference>
<dbReference type="InterPro" id="IPR023772">
    <property type="entry name" value="DNA-bd_HTH_TetR-type_CS"/>
</dbReference>
<keyword evidence="5" id="KW-1185">Reference proteome</keyword>